<sequence>MLVSIIIPTYNRPEFTQEAIASVLAQTFQDFEIIVVEDGGGMTARLPDHQTTRLKYFRRPHQGVAAARNFGVSVSTGKYLAFLDSDDLWDRKKLEKQLAYLAAHPEFKICYTNEKWLRNGEHLNQLKKHQKYHGLIFDKCLPLCIVSASSILMEREVFHELGGFDESLPVCEDYDLWLRMSLKYPIAFLEEKLIVKRGGHADQLSHKYWGMDRFRVEALEKLLKLNLSSEQKKMVMAELHKKYQILLDGCWNRRKYLSWLYYKLRRKWRRTTHPT</sequence>
<gene>
    <name evidence="2" type="ORF">A2462_01265</name>
</gene>
<evidence type="ECO:0000259" key="1">
    <source>
        <dbReference type="Pfam" id="PF00535"/>
    </source>
</evidence>
<dbReference type="InterPro" id="IPR029044">
    <property type="entry name" value="Nucleotide-diphossugar_trans"/>
</dbReference>
<dbReference type="InterPro" id="IPR001173">
    <property type="entry name" value="Glyco_trans_2-like"/>
</dbReference>
<dbReference type="InterPro" id="IPR050834">
    <property type="entry name" value="Glycosyltransf_2"/>
</dbReference>
<organism evidence="2 3">
    <name type="scientific">candidate division WOR-1 bacterium RIFOXYC2_FULL_41_25</name>
    <dbReference type="NCBI Taxonomy" id="1802586"/>
    <lineage>
        <taxon>Bacteria</taxon>
        <taxon>Bacillati</taxon>
        <taxon>Saganbacteria</taxon>
    </lineage>
</organism>
<dbReference type="AlphaFoldDB" id="A0A1F4TME2"/>
<evidence type="ECO:0000313" key="2">
    <source>
        <dbReference type="EMBL" id="OGC33885.1"/>
    </source>
</evidence>
<evidence type="ECO:0000313" key="3">
    <source>
        <dbReference type="Proteomes" id="UP000177309"/>
    </source>
</evidence>
<dbReference type="Pfam" id="PF00535">
    <property type="entry name" value="Glycos_transf_2"/>
    <property type="match status" value="1"/>
</dbReference>
<comment type="caution">
    <text evidence="2">The sequence shown here is derived from an EMBL/GenBank/DDBJ whole genome shotgun (WGS) entry which is preliminary data.</text>
</comment>
<dbReference type="EMBL" id="MEUI01000026">
    <property type="protein sequence ID" value="OGC33885.1"/>
    <property type="molecule type" value="Genomic_DNA"/>
</dbReference>
<protein>
    <recommendedName>
        <fullName evidence="1">Glycosyltransferase 2-like domain-containing protein</fullName>
    </recommendedName>
</protein>
<dbReference type="Gene3D" id="3.90.550.10">
    <property type="entry name" value="Spore Coat Polysaccharide Biosynthesis Protein SpsA, Chain A"/>
    <property type="match status" value="1"/>
</dbReference>
<dbReference type="PANTHER" id="PTHR43685:SF2">
    <property type="entry name" value="GLYCOSYLTRANSFERASE 2-LIKE DOMAIN-CONTAINING PROTEIN"/>
    <property type="match status" value="1"/>
</dbReference>
<accession>A0A1F4TME2</accession>
<reference evidence="2 3" key="1">
    <citation type="journal article" date="2016" name="Nat. Commun.">
        <title>Thousands of microbial genomes shed light on interconnected biogeochemical processes in an aquifer system.</title>
        <authorList>
            <person name="Anantharaman K."/>
            <person name="Brown C.T."/>
            <person name="Hug L.A."/>
            <person name="Sharon I."/>
            <person name="Castelle C.J."/>
            <person name="Probst A.J."/>
            <person name="Thomas B.C."/>
            <person name="Singh A."/>
            <person name="Wilkins M.J."/>
            <person name="Karaoz U."/>
            <person name="Brodie E.L."/>
            <person name="Williams K.H."/>
            <person name="Hubbard S.S."/>
            <person name="Banfield J.F."/>
        </authorList>
    </citation>
    <scope>NUCLEOTIDE SEQUENCE [LARGE SCALE GENOMIC DNA]</scope>
</reference>
<proteinExistence type="predicted"/>
<feature type="domain" description="Glycosyltransferase 2-like" evidence="1">
    <location>
        <begin position="4"/>
        <end position="161"/>
    </location>
</feature>
<name>A0A1F4TME2_UNCSA</name>
<dbReference type="PANTHER" id="PTHR43685">
    <property type="entry name" value="GLYCOSYLTRANSFERASE"/>
    <property type="match status" value="1"/>
</dbReference>
<dbReference type="Proteomes" id="UP000177309">
    <property type="component" value="Unassembled WGS sequence"/>
</dbReference>
<dbReference type="SUPFAM" id="SSF53448">
    <property type="entry name" value="Nucleotide-diphospho-sugar transferases"/>
    <property type="match status" value="1"/>
</dbReference>